<accession>A0ABU0HZF9</accession>
<dbReference type="GO" id="GO:0003677">
    <property type="term" value="F:DNA binding"/>
    <property type="evidence" value="ECO:0007669"/>
    <property type="project" value="UniProtKB-KW"/>
</dbReference>
<keyword evidence="2 5" id="KW-0238">DNA-binding</keyword>
<dbReference type="SUPFAM" id="SSF46785">
    <property type="entry name" value="Winged helix' DNA-binding domain"/>
    <property type="match status" value="1"/>
</dbReference>
<evidence type="ECO:0000256" key="3">
    <source>
        <dbReference type="ARBA" id="ARBA00023163"/>
    </source>
</evidence>
<dbReference type="Proteomes" id="UP001231124">
    <property type="component" value="Unassembled WGS sequence"/>
</dbReference>
<proteinExistence type="predicted"/>
<comment type="caution">
    <text evidence="5">The sequence shown here is derived from an EMBL/GenBank/DDBJ whole genome shotgun (WGS) entry which is preliminary data.</text>
</comment>
<dbReference type="InterPro" id="IPR011991">
    <property type="entry name" value="ArsR-like_HTH"/>
</dbReference>
<dbReference type="SMART" id="SM00418">
    <property type="entry name" value="HTH_ARSR"/>
    <property type="match status" value="1"/>
</dbReference>
<evidence type="ECO:0000256" key="2">
    <source>
        <dbReference type="ARBA" id="ARBA00023125"/>
    </source>
</evidence>
<dbReference type="InterPro" id="IPR036388">
    <property type="entry name" value="WH-like_DNA-bd_sf"/>
</dbReference>
<evidence type="ECO:0000256" key="1">
    <source>
        <dbReference type="ARBA" id="ARBA00023015"/>
    </source>
</evidence>
<dbReference type="PANTHER" id="PTHR33154">
    <property type="entry name" value="TRANSCRIPTIONAL REGULATOR, ARSR FAMILY"/>
    <property type="match status" value="1"/>
</dbReference>
<evidence type="ECO:0000313" key="6">
    <source>
        <dbReference type="Proteomes" id="UP001231124"/>
    </source>
</evidence>
<evidence type="ECO:0000313" key="5">
    <source>
        <dbReference type="EMBL" id="MDQ0447055.1"/>
    </source>
</evidence>
<dbReference type="EMBL" id="JAUSVP010000003">
    <property type="protein sequence ID" value="MDQ0447055.1"/>
    <property type="molecule type" value="Genomic_DNA"/>
</dbReference>
<sequence length="108" mass="11295">MSRKPEPNVAVDLDSLADRLDALGHVTRLRILAELCRAGPDGLAVGTLQDRLGIGAASTLSKHVAHLLTAGLMTQERRSTVLLCRISDGALANLRVDLDAVLGGGTSD</sequence>
<dbReference type="RefSeq" id="WP_238207659.1">
    <property type="nucleotide sequence ID" value="NZ_BPQE01000036.1"/>
</dbReference>
<dbReference type="Pfam" id="PF12840">
    <property type="entry name" value="HTH_20"/>
    <property type="match status" value="1"/>
</dbReference>
<dbReference type="InterPro" id="IPR036390">
    <property type="entry name" value="WH_DNA-bd_sf"/>
</dbReference>
<dbReference type="InterPro" id="IPR001845">
    <property type="entry name" value="HTH_ArsR_DNA-bd_dom"/>
</dbReference>
<dbReference type="Gene3D" id="1.10.10.10">
    <property type="entry name" value="Winged helix-like DNA-binding domain superfamily/Winged helix DNA-binding domain"/>
    <property type="match status" value="1"/>
</dbReference>
<evidence type="ECO:0000259" key="4">
    <source>
        <dbReference type="SMART" id="SM00418"/>
    </source>
</evidence>
<dbReference type="InterPro" id="IPR051081">
    <property type="entry name" value="HTH_MetalResp_TranReg"/>
</dbReference>
<name>A0ABU0HZF9_9HYPH</name>
<dbReference type="CDD" id="cd00090">
    <property type="entry name" value="HTH_ARSR"/>
    <property type="match status" value="1"/>
</dbReference>
<dbReference type="PANTHER" id="PTHR33154:SF33">
    <property type="entry name" value="TRANSCRIPTIONAL REPRESSOR SDPR"/>
    <property type="match status" value="1"/>
</dbReference>
<feature type="domain" description="HTH arsR-type" evidence="4">
    <location>
        <begin position="18"/>
        <end position="100"/>
    </location>
</feature>
<keyword evidence="1" id="KW-0805">Transcription regulation</keyword>
<reference evidence="5 6" key="1">
    <citation type="submission" date="2023-07" db="EMBL/GenBank/DDBJ databases">
        <title>Genomic Encyclopedia of Type Strains, Phase IV (KMG-IV): sequencing the most valuable type-strain genomes for metagenomic binning, comparative biology and taxonomic classification.</title>
        <authorList>
            <person name="Goeker M."/>
        </authorList>
    </citation>
    <scope>NUCLEOTIDE SEQUENCE [LARGE SCALE GENOMIC DNA]</scope>
    <source>
        <strain evidence="5 6">DSM 19013</strain>
    </source>
</reference>
<keyword evidence="6" id="KW-1185">Reference proteome</keyword>
<organism evidence="5 6">
    <name type="scientific">Methylobacterium aerolatum</name>
    <dbReference type="NCBI Taxonomy" id="418708"/>
    <lineage>
        <taxon>Bacteria</taxon>
        <taxon>Pseudomonadati</taxon>
        <taxon>Pseudomonadota</taxon>
        <taxon>Alphaproteobacteria</taxon>
        <taxon>Hyphomicrobiales</taxon>
        <taxon>Methylobacteriaceae</taxon>
        <taxon>Methylobacterium</taxon>
    </lineage>
</organism>
<gene>
    <name evidence="5" type="ORF">QO012_001546</name>
</gene>
<protein>
    <submittedName>
        <fullName evidence="5">DNA-binding transcriptional ArsR family regulator</fullName>
    </submittedName>
</protein>
<keyword evidence="3" id="KW-0804">Transcription</keyword>